<reference evidence="14" key="1">
    <citation type="submission" date="2020-11" db="EMBL/GenBank/DDBJ databases">
        <authorList>
            <consortium name="DOE Joint Genome Institute"/>
            <person name="Ahrendt S."/>
            <person name="Riley R."/>
            <person name="Andreopoulos W."/>
            <person name="LaButti K."/>
            <person name="Pangilinan J."/>
            <person name="Ruiz-duenas F.J."/>
            <person name="Barrasa J.M."/>
            <person name="Sanchez-Garcia M."/>
            <person name="Camarero S."/>
            <person name="Miyauchi S."/>
            <person name="Serrano A."/>
            <person name="Linde D."/>
            <person name="Babiker R."/>
            <person name="Drula E."/>
            <person name="Ayuso-Fernandez I."/>
            <person name="Pacheco R."/>
            <person name="Padilla G."/>
            <person name="Ferreira P."/>
            <person name="Barriuso J."/>
            <person name="Kellner H."/>
            <person name="Castanera R."/>
            <person name="Alfaro M."/>
            <person name="Ramirez L."/>
            <person name="Pisabarro A.G."/>
            <person name="Kuo A."/>
            <person name="Tritt A."/>
            <person name="Lipzen A."/>
            <person name="He G."/>
            <person name="Yan M."/>
            <person name="Ng V."/>
            <person name="Cullen D."/>
            <person name="Martin F."/>
            <person name="Rosso M.-N."/>
            <person name="Henrissat B."/>
            <person name="Hibbett D."/>
            <person name="Martinez A.T."/>
            <person name="Grigoriev I.V."/>
        </authorList>
    </citation>
    <scope>NUCLEOTIDE SEQUENCE</scope>
    <source>
        <strain evidence="14">AH 44721</strain>
    </source>
</reference>
<name>A0A9P5TTR0_GYMJU</name>
<comment type="catalytic activity">
    <reaction evidence="11">
        <text>an N-acetyl-alpha-D-glucosaminyl-diphospho-di-trans,poly-cis-dolichol + UDP-N-acetyl-alpha-D-glucosamine = an N,N'-diacetylchitobiosyl-diphospho-di-trans,poly-cis-dolichol + UDP + H(+)</text>
        <dbReference type="Rhea" id="RHEA:23380"/>
        <dbReference type="Rhea" id="RHEA-COMP:19507"/>
        <dbReference type="Rhea" id="RHEA-COMP:19510"/>
        <dbReference type="ChEBI" id="CHEBI:15378"/>
        <dbReference type="ChEBI" id="CHEBI:57269"/>
        <dbReference type="ChEBI" id="CHEBI:57705"/>
        <dbReference type="ChEBI" id="CHEBI:58223"/>
        <dbReference type="ChEBI" id="CHEBI:58427"/>
        <dbReference type="EC" id="2.4.1.141"/>
    </reaction>
</comment>
<dbReference type="SUPFAM" id="SSF53756">
    <property type="entry name" value="UDP-Glycosyltransferase/glycogen phosphorylase"/>
    <property type="match status" value="1"/>
</dbReference>
<keyword evidence="6 12" id="KW-0328">Glycosyltransferase</keyword>
<evidence type="ECO:0000256" key="12">
    <source>
        <dbReference type="RuleBase" id="RU362128"/>
    </source>
</evidence>
<evidence type="ECO:0000256" key="4">
    <source>
        <dbReference type="ARBA" id="ARBA00012614"/>
    </source>
</evidence>
<evidence type="ECO:0000256" key="3">
    <source>
        <dbReference type="ARBA" id="ARBA00011198"/>
    </source>
</evidence>
<evidence type="ECO:0000259" key="13">
    <source>
        <dbReference type="Pfam" id="PF04101"/>
    </source>
</evidence>
<comment type="caution">
    <text evidence="14">The sequence shown here is derived from an EMBL/GenBank/DDBJ whole genome shotgun (WGS) entry which is preliminary data.</text>
</comment>
<evidence type="ECO:0000256" key="9">
    <source>
        <dbReference type="ARBA" id="ARBA00024804"/>
    </source>
</evidence>
<dbReference type="GO" id="GO:0004577">
    <property type="term" value="F:N-acetylglucosaminyldiphosphodolichol N-acetylglucosaminyltransferase activity"/>
    <property type="evidence" value="ECO:0007669"/>
    <property type="project" value="UniProtKB-EC"/>
</dbReference>
<dbReference type="PANTHER" id="PTHR12867">
    <property type="entry name" value="GLYCOSYL TRANSFERASE-RELATED"/>
    <property type="match status" value="1"/>
</dbReference>
<proteinExistence type="inferred from homology"/>
<accession>A0A9P5TTR0</accession>
<dbReference type="EMBL" id="JADNYJ010000005">
    <property type="protein sequence ID" value="KAF8911165.1"/>
    <property type="molecule type" value="Genomic_DNA"/>
</dbReference>
<comment type="similarity">
    <text evidence="2 12">Belongs to the glycosyltransferase 28 family.</text>
</comment>
<gene>
    <name evidence="12" type="primary">ALG13</name>
    <name evidence="14" type="ORF">CPB84DRAFT_1672297</name>
</gene>
<evidence type="ECO:0000256" key="11">
    <source>
        <dbReference type="ARBA" id="ARBA00048184"/>
    </source>
</evidence>
<sequence length="172" mass="19150">MLAFVTVGSTKFDSLIAAAFTPHVLVSFHRKGYTKVVVQCGNSAFEMSDTIRDGQIQNLSRASVEVEFYQYKPSLKEDFERADLVVSHAGSGTILEVLRMGKPMIVVPNETLLDNHQEELSSELDAMGYLRSTTVKKLADTIDQFDASDIKPFPPQDPSRFARIVDEVMGFI</sequence>
<evidence type="ECO:0000256" key="6">
    <source>
        <dbReference type="ARBA" id="ARBA00022676"/>
    </source>
</evidence>
<protein>
    <recommendedName>
        <fullName evidence="5 12">UDP-N-acetylglucosamine transferase subunit ALG13</fullName>
        <ecNumber evidence="4 12">2.4.1.141</ecNumber>
    </recommendedName>
    <alternativeName>
        <fullName evidence="10 12">Asparagine-linked glycosylation protein 13</fullName>
    </alternativeName>
</protein>
<evidence type="ECO:0000256" key="7">
    <source>
        <dbReference type="ARBA" id="ARBA00022679"/>
    </source>
</evidence>
<comment type="subunit">
    <text evidence="3 12">Heterodimer with ALG14 to form a functional enzyme.</text>
</comment>
<evidence type="ECO:0000256" key="2">
    <source>
        <dbReference type="ARBA" id="ARBA00006962"/>
    </source>
</evidence>
<organism evidence="14 15">
    <name type="scientific">Gymnopilus junonius</name>
    <name type="common">Spectacular rustgill mushroom</name>
    <name type="synonym">Gymnopilus spectabilis subsp. junonius</name>
    <dbReference type="NCBI Taxonomy" id="109634"/>
    <lineage>
        <taxon>Eukaryota</taxon>
        <taxon>Fungi</taxon>
        <taxon>Dikarya</taxon>
        <taxon>Basidiomycota</taxon>
        <taxon>Agaricomycotina</taxon>
        <taxon>Agaricomycetes</taxon>
        <taxon>Agaricomycetidae</taxon>
        <taxon>Agaricales</taxon>
        <taxon>Agaricineae</taxon>
        <taxon>Hymenogastraceae</taxon>
        <taxon>Gymnopilus</taxon>
    </lineage>
</organism>
<comment type="function">
    <text evidence="9 12">Involved in protein N-glycosylation. Essential for the second step of the dolichol-linked oligosaccharide pathway.</text>
</comment>
<dbReference type="AlphaFoldDB" id="A0A9P5TTR0"/>
<dbReference type="InterPro" id="IPR039042">
    <property type="entry name" value="Alg13-like"/>
</dbReference>
<dbReference type="GO" id="GO:0006488">
    <property type="term" value="P:dolichol-linked oligosaccharide biosynthetic process"/>
    <property type="evidence" value="ECO:0007669"/>
    <property type="project" value="InterPro"/>
</dbReference>
<dbReference type="GO" id="GO:0005783">
    <property type="term" value="C:endoplasmic reticulum"/>
    <property type="evidence" value="ECO:0007669"/>
    <property type="project" value="UniProtKB-SubCell"/>
</dbReference>
<dbReference type="Pfam" id="PF04101">
    <property type="entry name" value="Glyco_tran_28_C"/>
    <property type="match status" value="1"/>
</dbReference>
<dbReference type="PANTHER" id="PTHR12867:SF6">
    <property type="entry name" value="N-ACETYLGLUCOSAMINYLDIPHOSPHODOLICHOL N-ACETYLGLUCOSAMINYLTRANSFERASE"/>
    <property type="match status" value="1"/>
</dbReference>
<evidence type="ECO:0000256" key="5">
    <source>
        <dbReference type="ARBA" id="ARBA00017468"/>
    </source>
</evidence>
<keyword evidence="15" id="KW-1185">Reference proteome</keyword>
<dbReference type="Gene3D" id="3.40.50.2000">
    <property type="entry name" value="Glycogen Phosphorylase B"/>
    <property type="match status" value="1"/>
</dbReference>
<evidence type="ECO:0000313" key="15">
    <source>
        <dbReference type="Proteomes" id="UP000724874"/>
    </source>
</evidence>
<keyword evidence="8 12" id="KW-0256">Endoplasmic reticulum</keyword>
<dbReference type="EC" id="2.4.1.141" evidence="4 12"/>
<evidence type="ECO:0000256" key="1">
    <source>
        <dbReference type="ARBA" id="ARBA00004240"/>
    </source>
</evidence>
<dbReference type="Proteomes" id="UP000724874">
    <property type="component" value="Unassembled WGS sequence"/>
</dbReference>
<dbReference type="OrthoDB" id="20273at2759"/>
<dbReference type="InterPro" id="IPR007235">
    <property type="entry name" value="Glyco_trans_28_C"/>
</dbReference>
<comment type="subcellular location">
    <subcellularLocation>
        <location evidence="1 12">Endoplasmic reticulum</location>
    </subcellularLocation>
</comment>
<evidence type="ECO:0000313" key="14">
    <source>
        <dbReference type="EMBL" id="KAF8911165.1"/>
    </source>
</evidence>
<keyword evidence="7 12" id="KW-0808">Transferase</keyword>
<feature type="domain" description="Glycosyl transferase family 28 C-terminal" evidence="13">
    <location>
        <begin position="3"/>
        <end position="163"/>
    </location>
</feature>
<evidence type="ECO:0000256" key="8">
    <source>
        <dbReference type="ARBA" id="ARBA00022824"/>
    </source>
</evidence>
<evidence type="ECO:0000256" key="10">
    <source>
        <dbReference type="ARBA" id="ARBA00032061"/>
    </source>
</evidence>